<dbReference type="InterPro" id="IPR011701">
    <property type="entry name" value="MFS"/>
</dbReference>
<keyword evidence="3" id="KW-0812">Transmembrane</keyword>
<feature type="transmembrane region" description="Helical" evidence="3">
    <location>
        <begin position="160"/>
        <end position="178"/>
    </location>
</feature>
<dbReference type="AlphaFoldDB" id="A0AAD5PFG0"/>
<feature type="transmembrane region" description="Helical" evidence="3">
    <location>
        <begin position="280"/>
        <end position="301"/>
    </location>
</feature>
<comment type="similarity">
    <text evidence="2">Belongs to the major facilitator superfamily. Monocarboxylate porter (TC 2.A.1.13) family.</text>
</comment>
<sequence>MNEKVSINEVIEQDQRFYKEDCIENPVSTNNTETKSDDTLFIPSSVDGKHAWITLTGFVFINLFVGIQMPWGVMQDYYIRNKTFTSSNLIMSLTFIGMLYEVLFMFNIFTANILYPIIHFRILLMIGILFMTGGLLLSSIVNSVAYHLLPKWFVKHRNTASGIFTGAVPFGGSILPLIANKSNENLGYQWTFRILGIIFFSSSIIGFPLVKELKDSSLPSSQKIKQKQRIRAMFDFTLLKNVNLMLWIIVGPIYIYAMYITFTFIPSFATSIGLNDTQGALGVTVLCATSVVGSILDGIIADRIGPLNAFIGCMIIAALTVLLIWMFAQIPSVLITIVGSEKYAADIKLGTIIIVNFGQTHNHLKEFTWYFWMYEGFMEFILGFSNRYIYIYTYLNDK</sequence>
<reference evidence="4" key="1">
    <citation type="journal article" date="2022" name="IScience">
        <title>Evolution of zygomycete secretomes and the origins of terrestrial fungal ecologies.</title>
        <authorList>
            <person name="Chang Y."/>
            <person name="Wang Y."/>
            <person name="Mondo S."/>
            <person name="Ahrendt S."/>
            <person name="Andreopoulos W."/>
            <person name="Barry K."/>
            <person name="Beard J."/>
            <person name="Benny G.L."/>
            <person name="Blankenship S."/>
            <person name="Bonito G."/>
            <person name="Cuomo C."/>
            <person name="Desiro A."/>
            <person name="Gervers K.A."/>
            <person name="Hundley H."/>
            <person name="Kuo A."/>
            <person name="LaButti K."/>
            <person name="Lang B.F."/>
            <person name="Lipzen A."/>
            <person name="O'Donnell K."/>
            <person name="Pangilinan J."/>
            <person name="Reynolds N."/>
            <person name="Sandor L."/>
            <person name="Smith M.E."/>
            <person name="Tsang A."/>
            <person name="Grigoriev I.V."/>
            <person name="Stajich J.E."/>
            <person name="Spatafora J.W."/>
        </authorList>
    </citation>
    <scope>NUCLEOTIDE SEQUENCE</scope>
    <source>
        <strain evidence="4">RSA 2281</strain>
    </source>
</reference>
<dbReference type="PANTHER" id="PTHR11360">
    <property type="entry name" value="MONOCARBOXYLATE TRANSPORTER"/>
    <property type="match status" value="1"/>
</dbReference>
<keyword evidence="3" id="KW-1133">Transmembrane helix</keyword>
<feature type="transmembrane region" description="Helical" evidence="3">
    <location>
        <begin position="307"/>
        <end position="328"/>
    </location>
</feature>
<dbReference type="SUPFAM" id="SSF103473">
    <property type="entry name" value="MFS general substrate transporter"/>
    <property type="match status" value="1"/>
</dbReference>
<proteinExistence type="inferred from homology"/>
<feature type="transmembrane region" description="Helical" evidence="3">
    <location>
        <begin position="122"/>
        <end position="148"/>
    </location>
</feature>
<dbReference type="PANTHER" id="PTHR11360:SF284">
    <property type="entry name" value="EG:103B4.3 PROTEIN-RELATED"/>
    <property type="match status" value="1"/>
</dbReference>
<dbReference type="GO" id="GO:0022857">
    <property type="term" value="F:transmembrane transporter activity"/>
    <property type="evidence" value="ECO:0007669"/>
    <property type="project" value="InterPro"/>
</dbReference>
<dbReference type="EMBL" id="JAIXMP010000010">
    <property type="protein sequence ID" value="KAI9266540.1"/>
    <property type="molecule type" value="Genomic_DNA"/>
</dbReference>
<feature type="transmembrane region" description="Helical" evidence="3">
    <location>
        <begin position="244"/>
        <end position="268"/>
    </location>
</feature>
<feature type="transmembrane region" description="Helical" evidence="3">
    <location>
        <begin position="51"/>
        <end position="69"/>
    </location>
</feature>
<dbReference type="Pfam" id="PF07690">
    <property type="entry name" value="MFS_1"/>
    <property type="match status" value="1"/>
</dbReference>
<dbReference type="GO" id="GO:0016020">
    <property type="term" value="C:membrane"/>
    <property type="evidence" value="ECO:0007669"/>
    <property type="project" value="UniProtKB-SubCell"/>
</dbReference>
<dbReference type="Gene3D" id="1.20.1250.20">
    <property type="entry name" value="MFS general substrate transporter like domains"/>
    <property type="match status" value="1"/>
</dbReference>
<accession>A0AAD5PFG0</accession>
<comment type="subcellular location">
    <subcellularLocation>
        <location evidence="1">Membrane</location>
        <topology evidence="1">Multi-pass membrane protein</topology>
    </subcellularLocation>
</comment>
<evidence type="ECO:0000313" key="5">
    <source>
        <dbReference type="Proteomes" id="UP001209540"/>
    </source>
</evidence>
<dbReference type="InterPro" id="IPR036259">
    <property type="entry name" value="MFS_trans_sf"/>
</dbReference>
<feature type="transmembrane region" description="Helical" evidence="3">
    <location>
        <begin position="89"/>
        <end position="115"/>
    </location>
</feature>
<keyword evidence="3" id="KW-0472">Membrane</keyword>
<organism evidence="4 5">
    <name type="scientific">Phascolomyces articulosus</name>
    <dbReference type="NCBI Taxonomy" id="60185"/>
    <lineage>
        <taxon>Eukaryota</taxon>
        <taxon>Fungi</taxon>
        <taxon>Fungi incertae sedis</taxon>
        <taxon>Mucoromycota</taxon>
        <taxon>Mucoromycotina</taxon>
        <taxon>Mucoromycetes</taxon>
        <taxon>Mucorales</taxon>
        <taxon>Lichtheimiaceae</taxon>
        <taxon>Phascolomyces</taxon>
    </lineage>
</organism>
<dbReference type="Proteomes" id="UP001209540">
    <property type="component" value="Unassembled WGS sequence"/>
</dbReference>
<reference evidence="4" key="2">
    <citation type="submission" date="2023-02" db="EMBL/GenBank/DDBJ databases">
        <authorList>
            <consortium name="DOE Joint Genome Institute"/>
            <person name="Mondo S.J."/>
            <person name="Chang Y."/>
            <person name="Wang Y."/>
            <person name="Ahrendt S."/>
            <person name="Andreopoulos W."/>
            <person name="Barry K."/>
            <person name="Beard J."/>
            <person name="Benny G.L."/>
            <person name="Blankenship S."/>
            <person name="Bonito G."/>
            <person name="Cuomo C."/>
            <person name="Desiro A."/>
            <person name="Gervers K.A."/>
            <person name="Hundley H."/>
            <person name="Kuo A."/>
            <person name="LaButti K."/>
            <person name="Lang B.F."/>
            <person name="Lipzen A."/>
            <person name="O'Donnell K."/>
            <person name="Pangilinan J."/>
            <person name="Reynolds N."/>
            <person name="Sandor L."/>
            <person name="Smith M.W."/>
            <person name="Tsang A."/>
            <person name="Grigoriev I.V."/>
            <person name="Stajich J.E."/>
            <person name="Spatafora J.W."/>
        </authorList>
    </citation>
    <scope>NUCLEOTIDE SEQUENCE</scope>
    <source>
        <strain evidence="4">RSA 2281</strain>
    </source>
</reference>
<evidence type="ECO:0000256" key="3">
    <source>
        <dbReference type="SAM" id="Phobius"/>
    </source>
</evidence>
<protein>
    <submittedName>
        <fullName evidence="4">Major facilitator superfamily domain-containing protein</fullName>
    </submittedName>
</protein>
<keyword evidence="5" id="KW-1185">Reference proteome</keyword>
<name>A0AAD5PFG0_9FUNG</name>
<feature type="transmembrane region" description="Helical" evidence="3">
    <location>
        <begin position="190"/>
        <end position="210"/>
    </location>
</feature>
<evidence type="ECO:0000256" key="1">
    <source>
        <dbReference type="ARBA" id="ARBA00004141"/>
    </source>
</evidence>
<evidence type="ECO:0000256" key="2">
    <source>
        <dbReference type="ARBA" id="ARBA00006727"/>
    </source>
</evidence>
<comment type="caution">
    <text evidence="4">The sequence shown here is derived from an EMBL/GenBank/DDBJ whole genome shotgun (WGS) entry which is preliminary data.</text>
</comment>
<evidence type="ECO:0000313" key="4">
    <source>
        <dbReference type="EMBL" id="KAI9266540.1"/>
    </source>
</evidence>
<gene>
    <name evidence="4" type="ORF">BDA99DRAFT_535966</name>
</gene>
<dbReference type="InterPro" id="IPR050327">
    <property type="entry name" value="Proton-linked_MCT"/>
</dbReference>